<feature type="signal peptide" evidence="2">
    <location>
        <begin position="1"/>
        <end position="20"/>
    </location>
</feature>
<evidence type="ECO:0000259" key="3">
    <source>
        <dbReference type="Pfam" id="PF02563"/>
    </source>
</evidence>
<dbReference type="EMBL" id="JBEHHI010000005">
    <property type="protein sequence ID" value="MEX5730242.1"/>
    <property type="molecule type" value="Genomic_DNA"/>
</dbReference>
<dbReference type="InterPro" id="IPR049712">
    <property type="entry name" value="Poly_export"/>
</dbReference>
<dbReference type="Gene3D" id="3.30.1950.10">
    <property type="entry name" value="wza like domain"/>
    <property type="match status" value="1"/>
</dbReference>
<sequence length="200" mass="21098">MHRRLIGLIFALLAALSATAAAAQSRYAIRSGDVLQVEVLEDSSLNRSVLVLPDGTISFPFVGTMQAAGRSVDEVRTALTSGLASNFAAPPNVYVSVGQLSQRRSSSPAAAAAIDIFTMGEIAKPGRFELPRGTTLLQALASAGGFTKFAASKRVELHRTDPASGTEQIYTFSYRGGGIPGSTVLQDGDVIVVPERRLFE</sequence>
<dbReference type="InterPro" id="IPR003715">
    <property type="entry name" value="Poly_export_N"/>
</dbReference>
<dbReference type="Proteomes" id="UP001560019">
    <property type="component" value="Unassembled WGS sequence"/>
</dbReference>
<feature type="domain" description="Soluble ligand binding" evidence="4">
    <location>
        <begin position="120"/>
        <end position="166"/>
    </location>
</feature>
<evidence type="ECO:0000256" key="2">
    <source>
        <dbReference type="SAM" id="SignalP"/>
    </source>
</evidence>
<evidence type="ECO:0000313" key="6">
    <source>
        <dbReference type="Proteomes" id="UP001560019"/>
    </source>
</evidence>
<dbReference type="RefSeq" id="WP_125403190.1">
    <property type="nucleotide sequence ID" value="NZ_JBEHHI010000005.1"/>
</dbReference>
<dbReference type="PANTHER" id="PTHR33619:SF3">
    <property type="entry name" value="POLYSACCHARIDE EXPORT PROTEIN GFCE-RELATED"/>
    <property type="match status" value="1"/>
</dbReference>
<organism evidence="5 6">
    <name type="scientific">Rhodovulum iodosum</name>
    <dbReference type="NCBI Taxonomy" id="68291"/>
    <lineage>
        <taxon>Bacteria</taxon>
        <taxon>Pseudomonadati</taxon>
        <taxon>Pseudomonadota</taxon>
        <taxon>Alphaproteobacteria</taxon>
        <taxon>Rhodobacterales</taxon>
        <taxon>Paracoccaceae</taxon>
        <taxon>Rhodovulum</taxon>
    </lineage>
</organism>
<name>A0ABV3Y0V5_9RHOB</name>
<dbReference type="PANTHER" id="PTHR33619">
    <property type="entry name" value="POLYSACCHARIDE EXPORT PROTEIN GFCE-RELATED"/>
    <property type="match status" value="1"/>
</dbReference>
<keyword evidence="1 2" id="KW-0732">Signal</keyword>
<proteinExistence type="predicted"/>
<gene>
    <name evidence="5" type="ORF">Ga0609869_003595</name>
</gene>
<evidence type="ECO:0000256" key="1">
    <source>
        <dbReference type="ARBA" id="ARBA00022729"/>
    </source>
</evidence>
<dbReference type="InterPro" id="IPR019554">
    <property type="entry name" value="Soluble_ligand-bd"/>
</dbReference>
<comment type="caution">
    <text evidence="5">The sequence shown here is derived from an EMBL/GenBank/DDBJ whole genome shotgun (WGS) entry which is preliminary data.</text>
</comment>
<dbReference type="Gene3D" id="3.10.560.10">
    <property type="entry name" value="Outer membrane lipoprotein wza domain like"/>
    <property type="match status" value="1"/>
</dbReference>
<feature type="chain" id="PRO_5045060584" evidence="2">
    <location>
        <begin position="21"/>
        <end position="200"/>
    </location>
</feature>
<protein>
    <submittedName>
        <fullName evidence="5">Polysaccharide export outer membrane protein</fullName>
    </submittedName>
</protein>
<evidence type="ECO:0000259" key="4">
    <source>
        <dbReference type="Pfam" id="PF10531"/>
    </source>
</evidence>
<reference evidence="5 6" key="1">
    <citation type="submission" date="2024-06" db="EMBL/GenBank/DDBJ databases">
        <title>Genome of Rhodovulum iodosum, a marine photoferrotroph.</title>
        <authorList>
            <person name="Bianchini G."/>
            <person name="Nikeleit V."/>
            <person name="Kappler A."/>
            <person name="Bryce C."/>
            <person name="Sanchez-Baracaldo P."/>
        </authorList>
    </citation>
    <scope>NUCLEOTIDE SEQUENCE [LARGE SCALE GENOMIC DNA]</scope>
    <source>
        <strain evidence="5 6">UT/N1</strain>
    </source>
</reference>
<dbReference type="Pfam" id="PF02563">
    <property type="entry name" value="Poly_export"/>
    <property type="match status" value="1"/>
</dbReference>
<keyword evidence="6" id="KW-1185">Reference proteome</keyword>
<accession>A0ABV3Y0V5</accession>
<dbReference type="Pfam" id="PF10531">
    <property type="entry name" value="SLBB"/>
    <property type="match status" value="1"/>
</dbReference>
<evidence type="ECO:0000313" key="5">
    <source>
        <dbReference type="EMBL" id="MEX5730242.1"/>
    </source>
</evidence>
<feature type="domain" description="Polysaccharide export protein N-terminal" evidence="3">
    <location>
        <begin position="22"/>
        <end position="97"/>
    </location>
</feature>